<dbReference type="RefSeq" id="WP_243556780.1">
    <property type="nucleotide sequence ID" value="NZ_CP094528.1"/>
</dbReference>
<feature type="transmembrane region" description="Helical" evidence="2">
    <location>
        <begin position="69"/>
        <end position="86"/>
    </location>
</feature>
<dbReference type="Proteomes" id="UP000832097">
    <property type="component" value="Chromosome"/>
</dbReference>
<feature type="transmembrane region" description="Helical" evidence="2">
    <location>
        <begin position="38"/>
        <end position="57"/>
    </location>
</feature>
<proteinExistence type="predicted"/>
<gene>
    <name evidence="3" type="ORF">MTO99_02805</name>
</gene>
<feature type="region of interest" description="Disordered" evidence="1">
    <location>
        <begin position="103"/>
        <end position="122"/>
    </location>
</feature>
<accession>A0ABY4C0N5</accession>
<evidence type="ECO:0000256" key="1">
    <source>
        <dbReference type="SAM" id="MobiDB-lite"/>
    </source>
</evidence>
<keyword evidence="2" id="KW-0812">Transmembrane</keyword>
<reference evidence="3 4" key="1">
    <citation type="submission" date="2022-03" db="EMBL/GenBank/DDBJ databases">
        <title>Mucilaginibacter sp. isolated from the gut of Protaetia brevitarsis seulensis larvae.</title>
        <authorList>
            <person name="Won M."/>
            <person name="Kim S.-J."/>
            <person name="Kwon S.-W."/>
        </authorList>
    </citation>
    <scope>NUCLEOTIDE SEQUENCE [LARGE SCALE GENOMIC DNA]</scope>
    <source>
        <strain evidence="3 4">CFWR-12</strain>
    </source>
</reference>
<dbReference type="EMBL" id="CP094528">
    <property type="protein sequence ID" value="UOE44739.1"/>
    <property type="molecule type" value="Genomic_DNA"/>
</dbReference>
<organism evidence="3 4">
    <name type="scientific">Agromyces larvae</name>
    <dbReference type="NCBI Taxonomy" id="2929802"/>
    <lineage>
        <taxon>Bacteria</taxon>
        <taxon>Bacillati</taxon>
        <taxon>Actinomycetota</taxon>
        <taxon>Actinomycetes</taxon>
        <taxon>Micrococcales</taxon>
        <taxon>Microbacteriaceae</taxon>
        <taxon>Agromyces</taxon>
    </lineage>
</organism>
<protein>
    <submittedName>
        <fullName evidence="3">Uncharacterized protein</fullName>
    </submittedName>
</protein>
<keyword evidence="2" id="KW-0472">Membrane</keyword>
<evidence type="ECO:0000313" key="4">
    <source>
        <dbReference type="Proteomes" id="UP000832097"/>
    </source>
</evidence>
<evidence type="ECO:0000313" key="3">
    <source>
        <dbReference type="EMBL" id="UOE44739.1"/>
    </source>
</evidence>
<keyword evidence="4" id="KW-1185">Reference proteome</keyword>
<sequence length="122" mass="12125">MPIVGAGFGVLTSVFASVGYLLGLRVGTRNPNRSVPSLALIGAGSAAAGAALLWIGVGVVRFGPDGVPIWGFLALVSAALAAAIAGPSTSRAARDAEDAVAREESVAEFEGSGDEQSADRLS</sequence>
<name>A0ABY4C0N5_9MICO</name>
<evidence type="ECO:0000256" key="2">
    <source>
        <dbReference type="SAM" id="Phobius"/>
    </source>
</evidence>
<feature type="transmembrane region" description="Helical" evidence="2">
    <location>
        <begin position="6"/>
        <end position="26"/>
    </location>
</feature>
<keyword evidence="2" id="KW-1133">Transmembrane helix</keyword>